<comment type="caution">
    <text evidence="1">The sequence shown here is derived from an EMBL/GenBank/DDBJ whole genome shotgun (WGS) entry which is preliminary data.</text>
</comment>
<keyword evidence="2" id="KW-1185">Reference proteome</keyword>
<proteinExistence type="predicted"/>
<dbReference type="Proteomes" id="UP000790377">
    <property type="component" value="Unassembled WGS sequence"/>
</dbReference>
<organism evidence="1 2">
    <name type="scientific">Hygrophoropsis aurantiaca</name>
    <dbReference type="NCBI Taxonomy" id="72124"/>
    <lineage>
        <taxon>Eukaryota</taxon>
        <taxon>Fungi</taxon>
        <taxon>Dikarya</taxon>
        <taxon>Basidiomycota</taxon>
        <taxon>Agaricomycotina</taxon>
        <taxon>Agaricomycetes</taxon>
        <taxon>Agaricomycetidae</taxon>
        <taxon>Boletales</taxon>
        <taxon>Coniophorineae</taxon>
        <taxon>Hygrophoropsidaceae</taxon>
        <taxon>Hygrophoropsis</taxon>
    </lineage>
</organism>
<gene>
    <name evidence="1" type="ORF">BJ138DRAFT_1147092</name>
</gene>
<accession>A0ACB8AHV5</accession>
<dbReference type="EMBL" id="MU267640">
    <property type="protein sequence ID" value="KAH7912926.1"/>
    <property type="molecule type" value="Genomic_DNA"/>
</dbReference>
<evidence type="ECO:0000313" key="1">
    <source>
        <dbReference type="EMBL" id="KAH7912926.1"/>
    </source>
</evidence>
<reference evidence="1" key="1">
    <citation type="journal article" date="2021" name="New Phytol.">
        <title>Evolutionary innovations through gain and loss of genes in the ectomycorrhizal Boletales.</title>
        <authorList>
            <person name="Wu G."/>
            <person name="Miyauchi S."/>
            <person name="Morin E."/>
            <person name="Kuo A."/>
            <person name="Drula E."/>
            <person name="Varga T."/>
            <person name="Kohler A."/>
            <person name="Feng B."/>
            <person name="Cao Y."/>
            <person name="Lipzen A."/>
            <person name="Daum C."/>
            <person name="Hundley H."/>
            <person name="Pangilinan J."/>
            <person name="Johnson J."/>
            <person name="Barry K."/>
            <person name="LaButti K."/>
            <person name="Ng V."/>
            <person name="Ahrendt S."/>
            <person name="Min B."/>
            <person name="Choi I.G."/>
            <person name="Park H."/>
            <person name="Plett J.M."/>
            <person name="Magnuson J."/>
            <person name="Spatafora J.W."/>
            <person name="Nagy L.G."/>
            <person name="Henrissat B."/>
            <person name="Grigoriev I.V."/>
            <person name="Yang Z.L."/>
            <person name="Xu J."/>
            <person name="Martin F.M."/>
        </authorList>
    </citation>
    <scope>NUCLEOTIDE SEQUENCE</scope>
    <source>
        <strain evidence="1">ATCC 28755</strain>
    </source>
</reference>
<evidence type="ECO:0000313" key="2">
    <source>
        <dbReference type="Proteomes" id="UP000790377"/>
    </source>
</evidence>
<sequence length="70" mass="7697">MSCTYVNVFLAFSLFDVSTGMLTSETIFWSLKNMGACVCNSRLLASAFVSESRYDCWHGLDCPVSCYCGG</sequence>
<protein>
    <submittedName>
        <fullName evidence="1">Uncharacterized protein</fullName>
    </submittedName>
</protein>
<name>A0ACB8AHV5_9AGAM</name>